<protein>
    <submittedName>
        <fullName evidence="1">Uncharacterized protein</fullName>
    </submittedName>
</protein>
<sequence>MMISMLAGFTQGPFYYDAGDAHESGTNHDIDDAGEFLKLNDELISQITDWDNEFQSIYNSADPRESDFSSPEAERAWIEKGKVLAARIVQGSPVVSAVDYRADGSITKGTCIIR</sequence>
<gene>
    <name evidence="1" type="ORF">TL08_19200</name>
</gene>
<organism evidence="1 2">
    <name type="scientific">Actinoalloteichus hymeniacidonis</name>
    <dbReference type="NCBI Taxonomy" id="340345"/>
    <lineage>
        <taxon>Bacteria</taxon>
        <taxon>Bacillati</taxon>
        <taxon>Actinomycetota</taxon>
        <taxon>Actinomycetes</taxon>
        <taxon>Pseudonocardiales</taxon>
        <taxon>Pseudonocardiaceae</taxon>
        <taxon>Actinoalloteichus</taxon>
    </lineage>
</organism>
<accession>A0AAC9HT51</accession>
<name>A0AAC9HT51_9PSEU</name>
<dbReference type="KEGG" id="ahm:TL08_19200"/>
<keyword evidence="2" id="KW-1185">Reference proteome</keyword>
<evidence type="ECO:0000313" key="1">
    <source>
        <dbReference type="EMBL" id="AOS64631.1"/>
    </source>
</evidence>
<reference evidence="2" key="1">
    <citation type="submission" date="2016-03" db="EMBL/GenBank/DDBJ databases">
        <title>Complete genome sequence of the type strain Actinoalloteichus hymeniacidonis DSM 45092.</title>
        <authorList>
            <person name="Schaffert L."/>
            <person name="Albersmeier A."/>
            <person name="Winkler A."/>
            <person name="Kalinowski J."/>
            <person name="Zotchev S."/>
            <person name="Ruckert C."/>
        </authorList>
    </citation>
    <scope>NUCLEOTIDE SEQUENCE [LARGE SCALE GENOMIC DNA]</scope>
    <source>
        <strain evidence="2">HPA177(T) (DSM 45092(T))</strain>
    </source>
</reference>
<evidence type="ECO:0000313" key="2">
    <source>
        <dbReference type="Proteomes" id="UP000095210"/>
    </source>
</evidence>
<dbReference type="AlphaFoldDB" id="A0AAC9HT51"/>
<dbReference type="EMBL" id="CP014859">
    <property type="protein sequence ID" value="AOS64631.1"/>
    <property type="molecule type" value="Genomic_DNA"/>
</dbReference>
<proteinExistence type="predicted"/>
<dbReference type="Proteomes" id="UP000095210">
    <property type="component" value="Chromosome"/>
</dbReference>